<evidence type="ECO:0000259" key="1">
    <source>
        <dbReference type="Pfam" id="PF12867"/>
    </source>
</evidence>
<evidence type="ECO:0000313" key="3">
    <source>
        <dbReference type="Proteomes" id="UP000305906"/>
    </source>
</evidence>
<reference evidence="2 3" key="1">
    <citation type="submission" date="2019-05" db="EMBL/GenBank/DDBJ databases">
        <title>Streptomyces sp. NEAU-C151, a novel actinomycete isolated from soil.</title>
        <authorList>
            <person name="Han L."/>
            <person name="Jiang H."/>
        </authorList>
    </citation>
    <scope>NUCLEOTIDE SEQUENCE [LARGE SCALE GENOMIC DNA]</scope>
    <source>
        <strain evidence="2 3">NEAU-C151</strain>
    </source>
</reference>
<organism evidence="2 3">
    <name type="scientific">Streptomyces montanus</name>
    <dbReference type="NCBI Taxonomy" id="2580423"/>
    <lineage>
        <taxon>Bacteria</taxon>
        <taxon>Bacillati</taxon>
        <taxon>Actinomycetota</taxon>
        <taxon>Actinomycetes</taxon>
        <taxon>Kitasatosporales</taxon>
        <taxon>Streptomycetaceae</taxon>
        <taxon>Streptomyces</taxon>
    </lineage>
</organism>
<accession>A0A5R9FHY1</accession>
<evidence type="ECO:0000313" key="2">
    <source>
        <dbReference type="EMBL" id="TLS42821.1"/>
    </source>
</evidence>
<dbReference type="InterPro" id="IPR024775">
    <property type="entry name" value="DinB-like"/>
</dbReference>
<dbReference type="RefSeq" id="WP_138048097.1">
    <property type="nucleotide sequence ID" value="NZ_VBZC01000036.1"/>
</dbReference>
<gene>
    <name evidence="2" type="ORF">FE633_28770</name>
</gene>
<feature type="domain" description="DinB-like" evidence="1">
    <location>
        <begin position="36"/>
        <end position="158"/>
    </location>
</feature>
<dbReference type="AlphaFoldDB" id="A0A5R9FHY1"/>
<dbReference type="Pfam" id="PF12867">
    <property type="entry name" value="DinB_2"/>
    <property type="match status" value="1"/>
</dbReference>
<dbReference type="SUPFAM" id="SSF109854">
    <property type="entry name" value="DinB/YfiT-like putative metalloenzymes"/>
    <property type="match status" value="1"/>
</dbReference>
<sequence>MMACAECGFEYDLALAPTVSTLAKGHASEYAELLRAEPSVLRRRSAPHVWSPLEYACHMRDVLLAQRERALAARRHETPVAEPMGRDERVDHDGYARQQPADVARQLRDAALLFAHVLDRLSPADWERTLVYTYPEREERSLRWVAVHTLHELRHHLLDMRRQLEHHDGDRCDSVDAPSGSAH</sequence>
<dbReference type="InterPro" id="IPR034660">
    <property type="entry name" value="DinB/YfiT-like"/>
</dbReference>
<protein>
    <submittedName>
        <fullName evidence="2">DinB family protein</fullName>
    </submittedName>
</protein>
<proteinExistence type="predicted"/>
<dbReference type="Gene3D" id="1.20.120.450">
    <property type="entry name" value="dinb family like domain"/>
    <property type="match status" value="1"/>
</dbReference>
<dbReference type="EMBL" id="VBZC01000036">
    <property type="protein sequence ID" value="TLS42821.1"/>
    <property type="molecule type" value="Genomic_DNA"/>
</dbReference>
<name>A0A5R9FHY1_9ACTN</name>
<keyword evidence="3" id="KW-1185">Reference proteome</keyword>
<comment type="caution">
    <text evidence="2">The sequence shown here is derived from an EMBL/GenBank/DDBJ whole genome shotgun (WGS) entry which is preliminary data.</text>
</comment>
<dbReference type="Proteomes" id="UP000305906">
    <property type="component" value="Unassembled WGS sequence"/>
</dbReference>